<name>A0A7K1KR73_9BACT</name>
<comment type="caution">
    <text evidence="4">The sequence shown here is derived from an EMBL/GenBank/DDBJ whole genome shotgun (WGS) entry which is preliminary data.</text>
</comment>
<dbReference type="Gene3D" id="3.10.50.40">
    <property type="match status" value="1"/>
</dbReference>
<dbReference type="Proteomes" id="UP000461162">
    <property type="component" value="Unassembled WGS sequence"/>
</dbReference>
<dbReference type="InterPro" id="IPR050280">
    <property type="entry name" value="OMP_Chaperone_SurA"/>
</dbReference>
<dbReference type="SUPFAM" id="SSF54534">
    <property type="entry name" value="FKBP-like"/>
    <property type="match status" value="1"/>
</dbReference>
<dbReference type="InterPro" id="IPR027304">
    <property type="entry name" value="Trigger_fact/SurA_dom_sf"/>
</dbReference>
<evidence type="ECO:0000256" key="2">
    <source>
        <dbReference type="PROSITE-ProRule" id="PRU00278"/>
    </source>
</evidence>
<dbReference type="Gene3D" id="1.10.4030.10">
    <property type="entry name" value="Porin chaperone SurA, peptide-binding domain"/>
    <property type="match status" value="1"/>
</dbReference>
<dbReference type="InterPro" id="IPR046357">
    <property type="entry name" value="PPIase_dom_sf"/>
</dbReference>
<organism evidence="4 5">
    <name type="scientific">Pseudodesulfovibrio alkaliphilus</name>
    <dbReference type="NCBI Taxonomy" id="2661613"/>
    <lineage>
        <taxon>Bacteria</taxon>
        <taxon>Pseudomonadati</taxon>
        <taxon>Thermodesulfobacteriota</taxon>
        <taxon>Desulfovibrionia</taxon>
        <taxon>Desulfovibrionales</taxon>
        <taxon>Desulfovibrionaceae</taxon>
    </lineage>
</organism>
<dbReference type="Pfam" id="PF13624">
    <property type="entry name" value="SurA_N_3"/>
    <property type="match status" value="1"/>
</dbReference>
<keyword evidence="5" id="KW-1185">Reference proteome</keyword>
<gene>
    <name evidence="4" type="ORF">GKC30_12275</name>
</gene>
<proteinExistence type="predicted"/>
<keyword evidence="2 4" id="KW-0413">Isomerase</keyword>
<dbReference type="PANTHER" id="PTHR47637:SF1">
    <property type="entry name" value="CHAPERONE SURA"/>
    <property type="match status" value="1"/>
</dbReference>
<protein>
    <submittedName>
        <fullName evidence="4">Peptidylprolyl isomerase</fullName>
    </submittedName>
</protein>
<dbReference type="InterPro" id="IPR000297">
    <property type="entry name" value="PPIase_PpiC"/>
</dbReference>
<keyword evidence="1" id="KW-0732">Signal</keyword>
<evidence type="ECO:0000313" key="4">
    <source>
        <dbReference type="EMBL" id="MUM78412.1"/>
    </source>
</evidence>
<dbReference type="SUPFAM" id="SSF109998">
    <property type="entry name" value="Triger factor/SurA peptide-binding domain-like"/>
    <property type="match status" value="1"/>
</dbReference>
<dbReference type="GO" id="GO:0003755">
    <property type="term" value="F:peptidyl-prolyl cis-trans isomerase activity"/>
    <property type="evidence" value="ECO:0007669"/>
    <property type="project" value="UniProtKB-KW"/>
</dbReference>
<feature type="domain" description="PpiC" evidence="3">
    <location>
        <begin position="209"/>
        <end position="288"/>
    </location>
</feature>
<dbReference type="AlphaFoldDB" id="A0A7K1KR73"/>
<dbReference type="Pfam" id="PF13145">
    <property type="entry name" value="Rotamase_2"/>
    <property type="match status" value="1"/>
</dbReference>
<dbReference type="PANTHER" id="PTHR47637">
    <property type="entry name" value="CHAPERONE SURA"/>
    <property type="match status" value="1"/>
</dbReference>
<reference evidence="4 5" key="1">
    <citation type="submission" date="2019-11" db="EMBL/GenBank/DDBJ databases">
        <title>Pseudodesulfovibrio alkaliphilus, sp. nov., an alkaliphilic sulfate-reducing bacteria from mud volcano of Taman peninsula, Russia.</title>
        <authorList>
            <person name="Frolova A."/>
            <person name="Merkel A.Y."/>
            <person name="Slobodkin A.I."/>
        </authorList>
    </citation>
    <scope>NUCLEOTIDE SEQUENCE [LARGE SCALE GENOMIC DNA]</scope>
    <source>
        <strain evidence="4 5">F-1</strain>
    </source>
</reference>
<dbReference type="EMBL" id="WODC01000008">
    <property type="protein sequence ID" value="MUM78412.1"/>
    <property type="molecule type" value="Genomic_DNA"/>
</dbReference>
<evidence type="ECO:0000259" key="3">
    <source>
        <dbReference type="PROSITE" id="PS50198"/>
    </source>
</evidence>
<evidence type="ECO:0000313" key="5">
    <source>
        <dbReference type="Proteomes" id="UP000461162"/>
    </source>
</evidence>
<keyword evidence="2" id="KW-0697">Rotamase</keyword>
<evidence type="ECO:0000256" key="1">
    <source>
        <dbReference type="ARBA" id="ARBA00022729"/>
    </source>
</evidence>
<dbReference type="PROSITE" id="PS50198">
    <property type="entry name" value="PPIC_PPIASE_2"/>
    <property type="match status" value="1"/>
</dbReference>
<accession>A0A7K1KR73</accession>
<sequence length="345" mass="39748">MDNPARSLHSLHKETRIRHHQRIKPSGVFGRHFVARRFSLLTLLALFLFFTSSWAQEEAYDRILVKVNSGIITQYDLEEEMRPILASVRGRQMTQAERKQLADLRRQILERMVNDMLMKQEIAKYQIEVSDSVLDDEIRRMRDERGLSAEEFEETVRRDGLSMQEFRHKLRGIIEKQELLGYMVHSKVVVTDTEIQAEYEAKRDNYTLDKMVTLAIIMLPADVSAIEVKKRIEGGELTFSQAVERYSVGPGKDSGGVIGEVNWADLADDWRESIEGVKQGGVGQPLEVRGHTALLSPASIASDRLVPLEDVRDAIFERLMETKRDTIFDEYFEKLKQSSVIIYMD</sequence>